<evidence type="ECO:0000313" key="1">
    <source>
        <dbReference type="EMBL" id="CBA08981.1"/>
    </source>
</evidence>
<proteinExistence type="predicted"/>
<protein>
    <submittedName>
        <fullName evidence="1">Uncharacterized protein</fullName>
    </submittedName>
</protein>
<dbReference type="EMBL" id="AM889137">
    <property type="protein sequence ID" value="CBA08981.1"/>
    <property type="molecule type" value="Genomic_DNA"/>
</dbReference>
<dbReference type="AlphaFoldDB" id="C6SFF0"/>
<organism evidence="1">
    <name type="scientific">Neisseria meningitidis alpha153</name>
    <dbReference type="NCBI Taxonomy" id="663926"/>
    <lineage>
        <taxon>Bacteria</taxon>
        <taxon>Pseudomonadati</taxon>
        <taxon>Pseudomonadota</taxon>
        <taxon>Betaproteobacteria</taxon>
        <taxon>Neisseriales</taxon>
        <taxon>Neisseriaceae</taxon>
        <taxon>Neisseria</taxon>
    </lineage>
</organism>
<sequence>MPSGHSFRRYLYGFAVRFFKLETCRPSSGNRPDAAPFQAVII</sequence>
<reference evidence="1" key="1">
    <citation type="journal article" date="2008" name="Proc. Natl. Acad. Sci. U.S.A.">
        <title>Whole-genome comparison of disease and carriage strains provides insights into virulence evolution in Neisseria meningitidis.</title>
        <authorList>
            <person name="Schoen C."/>
            <person name="Blom J."/>
            <person name="Claus H."/>
            <person name="Schramm-Glueck A."/>
            <person name="Brandt P."/>
            <person name="Mueller T."/>
            <person name="Goesmann A."/>
            <person name="Joseph B."/>
            <person name="Konietzny S."/>
            <person name="Kurzai O."/>
            <person name="Schmitt C."/>
            <person name="Friedrich T."/>
            <person name="Linke B."/>
            <person name="Vogel U."/>
            <person name="Frosch M."/>
        </authorList>
    </citation>
    <scope>NUCLEOTIDE SEQUENCE</scope>
    <source>
        <strain evidence="1">Alpha153</strain>
    </source>
</reference>
<name>C6SFF0_NEIME</name>
<accession>C6SFF0</accession>
<gene>
    <name evidence="1" type="ORF">NME_2019</name>
</gene>